<dbReference type="GeneID" id="101862510"/>
<feature type="region of interest" description="Disordered" evidence="6">
    <location>
        <begin position="421"/>
        <end position="456"/>
    </location>
</feature>
<keyword evidence="1" id="KW-0479">Metal-binding</keyword>
<dbReference type="SUPFAM" id="SSF54695">
    <property type="entry name" value="POZ domain"/>
    <property type="match status" value="1"/>
</dbReference>
<organism evidence="9 10">
    <name type="scientific">Aplysia californica</name>
    <name type="common">California sea hare</name>
    <dbReference type="NCBI Taxonomy" id="6500"/>
    <lineage>
        <taxon>Eukaryota</taxon>
        <taxon>Metazoa</taxon>
        <taxon>Spiralia</taxon>
        <taxon>Lophotrochozoa</taxon>
        <taxon>Mollusca</taxon>
        <taxon>Gastropoda</taxon>
        <taxon>Heterobranchia</taxon>
        <taxon>Euthyneura</taxon>
        <taxon>Tectipleura</taxon>
        <taxon>Aplysiida</taxon>
        <taxon>Aplysioidea</taxon>
        <taxon>Aplysiidae</taxon>
        <taxon>Aplysia</taxon>
    </lineage>
</organism>
<dbReference type="Pfam" id="PF00096">
    <property type="entry name" value="zf-C2H2"/>
    <property type="match status" value="2"/>
</dbReference>
<accession>A0ABM0JSG1</accession>
<evidence type="ECO:0000313" key="10">
    <source>
        <dbReference type="RefSeq" id="XP_005100466.1"/>
    </source>
</evidence>
<evidence type="ECO:0000256" key="4">
    <source>
        <dbReference type="ARBA" id="ARBA00022833"/>
    </source>
</evidence>
<dbReference type="Gene3D" id="3.30.710.10">
    <property type="entry name" value="Potassium Channel Kv1.1, Chain A"/>
    <property type="match status" value="1"/>
</dbReference>
<sequence>MNSVSLDSAMELSRSSSETASFGPTKYNWRIPHHSLILCNNLLAQFQESSNCDLILRMGMNQLAVHSCVMAAFSLKIRSMLPDSLQGNFCLRSINVPHSLSVVEVIVSSFYSGVFTPPCDLLKEISSAVNWFQVEDLRPTVEEFLKAKGSEKVVTMPKPEMIAQENCTSKRKAQKKQLNGTVTKKCIQLLKKETIASVREMGVSRKNPDMSLKGLRLGKVQKKCLKQAVEQLRRTAEENCAETLTNKKFVGNMSDVDHMLPRVCLSDLQDIIKRKKQGKHPVEEKSLRLFTEKAIVMEEESGVHNDIPQVSLEVLPSTEIKAKNKEIGDEQVMPKVMEEGNCETFEEKGSGPSTSHTIVTMDNLDGHDPSPRMSLGDLKDLIKVEMVDSCEDEDTACGLPVKLLEAEHDVNTFSPLNEKHLAKGSSKPQASFKMNNNVVRKQKRSDGLSQKKANKGIKETTEISKNGSMVTPVQTSEETSVDSVLAEDVKTDLDLFLNGERKISYKCDKCSLQFDDEYKLNEHVLNHPTYPCKMCDRVFFVRQHLTRHVNTIHEAQHILRCRICLYLAKTQKELRNHFATTHQDMAPKPFFCSVEGCKFTASRFSAVTLHLHTVHAETREFVCEQCGDRFPTQCALKRHMPSCLRLEQYLCDLCGQGFNQKPSMAAHRRVVHFGEKRYKCEICPAAFGHRANFMRHLLIHNNSFPYACQHCSKKFRHSNSLKSHVETQHKNLDDAAEYLLQYKNKTRGGSSYKRKLKSQASDHFLSTLTTSVQRSSHISPHPLSHEDNDAERLVAKDLEEVLPLLTGPGTFLVPHNQPLPSLCAHVKQ</sequence>
<keyword evidence="4" id="KW-0862">Zinc</keyword>
<dbReference type="InterPro" id="IPR011333">
    <property type="entry name" value="SKP1/BTB/POZ_sf"/>
</dbReference>
<feature type="domain" description="BTB" evidence="7">
    <location>
        <begin position="52"/>
        <end position="113"/>
    </location>
</feature>
<evidence type="ECO:0000313" key="9">
    <source>
        <dbReference type="Proteomes" id="UP000694888"/>
    </source>
</evidence>
<feature type="compositionally biased region" description="Polar residues" evidence="6">
    <location>
        <begin position="426"/>
        <end position="439"/>
    </location>
</feature>
<name>A0ABM0JSG1_APLCA</name>
<dbReference type="InterPro" id="IPR036236">
    <property type="entry name" value="Znf_C2H2_sf"/>
</dbReference>
<evidence type="ECO:0000256" key="6">
    <source>
        <dbReference type="SAM" id="MobiDB-lite"/>
    </source>
</evidence>
<evidence type="ECO:0000259" key="7">
    <source>
        <dbReference type="PROSITE" id="PS50097"/>
    </source>
</evidence>
<dbReference type="CDD" id="cd18186">
    <property type="entry name" value="BTB_POZ_ZBTB_KLHL-like"/>
    <property type="match status" value="1"/>
</dbReference>
<dbReference type="Proteomes" id="UP000694888">
    <property type="component" value="Unplaced"/>
</dbReference>
<proteinExistence type="predicted"/>
<dbReference type="SMART" id="SM00355">
    <property type="entry name" value="ZnF_C2H2"/>
    <property type="match status" value="8"/>
</dbReference>
<feature type="domain" description="C2H2-type" evidence="8">
    <location>
        <begin position="621"/>
        <end position="640"/>
    </location>
</feature>
<dbReference type="SUPFAM" id="SSF57667">
    <property type="entry name" value="beta-beta-alpha zinc fingers"/>
    <property type="match status" value="5"/>
</dbReference>
<evidence type="ECO:0000256" key="3">
    <source>
        <dbReference type="ARBA" id="ARBA00022771"/>
    </source>
</evidence>
<reference evidence="10" key="1">
    <citation type="submission" date="2025-08" db="UniProtKB">
        <authorList>
            <consortium name="RefSeq"/>
        </authorList>
    </citation>
    <scope>IDENTIFICATION</scope>
</reference>
<feature type="domain" description="C2H2-type" evidence="8">
    <location>
        <begin position="505"/>
        <end position="527"/>
    </location>
</feature>
<dbReference type="PROSITE" id="PS50097">
    <property type="entry name" value="BTB"/>
    <property type="match status" value="1"/>
</dbReference>
<keyword evidence="2" id="KW-0677">Repeat</keyword>
<gene>
    <name evidence="10" type="primary">LOC101862510</name>
</gene>
<feature type="domain" description="C2H2-type" evidence="8">
    <location>
        <begin position="649"/>
        <end position="677"/>
    </location>
</feature>
<dbReference type="InterPro" id="IPR013087">
    <property type="entry name" value="Znf_C2H2_type"/>
</dbReference>
<keyword evidence="3 5" id="KW-0863">Zinc-finger</keyword>
<evidence type="ECO:0000259" key="8">
    <source>
        <dbReference type="PROSITE" id="PS50157"/>
    </source>
</evidence>
<feature type="domain" description="C2H2-type" evidence="8">
    <location>
        <begin position="706"/>
        <end position="734"/>
    </location>
</feature>
<keyword evidence="9" id="KW-1185">Reference proteome</keyword>
<feature type="domain" description="C2H2-type" evidence="8">
    <location>
        <begin position="678"/>
        <end position="705"/>
    </location>
</feature>
<dbReference type="PANTHER" id="PTHR24379:SF121">
    <property type="entry name" value="C2H2-TYPE DOMAIN-CONTAINING PROTEIN"/>
    <property type="match status" value="1"/>
</dbReference>
<feature type="domain" description="C2H2-type" evidence="8">
    <location>
        <begin position="530"/>
        <end position="558"/>
    </location>
</feature>
<evidence type="ECO:0000256" key="1">
    <source>
        <dbReference type="ARBA" id="ARBA00022723"/>
    </source>
</evidence>
<dbReference type="RefSeq" id="XP_005100466.1">
    <property type="nucleotide sequence ID" value="XM_005100409.3"/>
</dbReference>
<protein>
    <submittedName>
        <fullName evidence="10">Zinc finger protein 333</fullName>
    </submittedName>
</protein>
<dbReference type="InterPro" id="IPR000210">
    <property type="entry name" value="BTB/POZ_dom"/>
</dbReference>
<evidence type="ECO:0000256" key="5">
    <source>
        <dbReference type="PROSITE-ProRule" id="PRU00042"/>
    </source>
</evidence>
<dbReference type="Pfam" id="PF00651">
    <property type="entry name" value="BTB"/>
    <property type="match status" value="1"/>
</dbReference>
<dbReference type="PROSITE" id="PS00028">
    <property type="entry name" value="ZINC_FINGER_C2H2_1"/>
    <property type="match status" value="5"/>
</dbReference>
<dbReference type="Gene3D" id="3.30.160.60">
    <property type="entry name" value="Classic Zinc Finger"/>
    <property type="match status" value="5"/>
</dbReference>
<dbReference type="PANTHER" id="PTHR24379">
    <property type="entry name" value="KRAB AND ZINC FINGER DOMAIN-CONTAINING"/>
    <property type="match status" value="1"/>
</dbReference>
<evidence type="ECO:0000256" key="2">
    <source>
        <dbReference type="ARBA" id="ARBA00022737"/>
    </source>
</evidence>
<dbReference type="PROSITE" id="PS50157">
    <property type="entry name" value="ZINC_FINGER_C2H2_2"/>
    <property type="match status" value="6"/>
</dbReference>